<dbReference type="PANTHER" id="PTHR24304:SF2">
    <property type="entry name" value="24-HYDROXYCHOLESTEROL 7-ALPHA-HYDROXYLASE"/>
    <property type="match status" value="1"/>
</dbReference>
<gene>
    <name evidence="8" type="ORF">BDV95DRAFT_675773</name>
</gene>
<proteinExistence type="inferred from homology"/>
<reference evidence="8 9" key="1">
    <citation type="submission" date="2020-01" db="EMBL/GenBank/DDBJ databases">
        <authorList>
            <consortium name="DOE Joint Genome Institute"/>
            <person name="Haridas S."/>
            <person name="Albert R."/>
            <person name="Binder M."/>
            <person name="Bloem J."/>
            <person name="Labutti K."/>
            <person name="Salamov A."/>
            <person name="Andreopoulos B."/>
            <person name="Baker S.E."/>
            <person name="Barry K."/>
            <person name="Bills G."/>
            <person name="Bluhm B.H."/>
            <person name="Cannon C."/>
            <person name="Castanera R."/>
            <person name="Culley D.E."/>
            <person name="Daum C."/>
            <person name="Ezra D."/>
            <person name="Gonzalez J.B."/>
            <person name="Henrissat B."/>
            <person name="Kuo A."/>
            <person name="Liang C."/>
            <person name="Lipzen A."/>
            <person name="Lutzoni F."/>
            <person name="Magnuson J."/>
            <person name="Mondo S."/>
            <person name="Nolan M."/>
            <person name="Ohm R."/>
            <person name="Pangilinan J."/>
            <person name="Park H.-J.H."/>
            <person name="Ramirez L."/>
            <person name="Alfaro M."/>
            <person name="Sun H."/>
            <person name="Tritt A."/>
            <person name="Yoshinaga Y."/>
            <person name="Zwiers L.-H.L."/>
            <person name="Turgeon B.G."/>
            <person name="Goodwin S.B."/>
            <person name="Spatafora J.W."/>
            <person name="Crous P.W."/>
            <person name="Grigoriev I.V."/>
        </authorList>
    </citation>
    <scope>NUCLEOTIDE SEQUENCE [LARGE SCALE GENOMIC DNA]</scope>
    <source>
        <strain evidence="8 9">CBS 611.86</strain>
    </source>
</reference>
<protein>
    <submittedName>
        <fullName evidence="8">Cytochrome P450</fullName>
    </submittedName>
</protein>
<dbReference type="PANTHER" id="PTHR24304">
    <property type="entry name" value="CYTOCHROME P450 FAMILY 7"/>
    <property type="match status" value="1"/>
</dbReference>
<dbReference type="Pfam" id="PF00067">
    <property type="entry name" value="p450"/>
    <property type="match status" value="1"/>
</dbReference>
<evidence type="ECO:0000256" key="1">
    <source>
        <dbReference type="ARBA" id="ARBA00001971"/>
    </source>
</evidence>
<keyword evidence="9" id="KW-1185">Reference proteome</keyword>
<dbReference type="InterPro" id="IPR050529">
    <property type="entry name" value="CYP450_sterol_14alpha_dmase"/>
</dbReference>
<evidence type="ECO:0000256" key="3">
    <source>
        <dbReference type="ARBA" id="ARBA00022617"/>
    </source>
</evidence>
<evidence type="ECO:0000256" key="2">
    <source>
        <dbReference type="ARBA" id="ARBA00010617"/>
    </source>
</evidence>
<feature type="binding site" description="axial binding residue" evidence="6">
    <location>
        <position position="415"/>
    </location>
    <ligand>
        <name>heme</name>
        <dbReference type="ChEBI" id="CHEBI:30413"/>
    </ligand>
    <ligandPart>
        <name>Fe</name>
        <dbReference type="ChEBI" id="CHEBI:18248"/>
    </ligandPart>
</feature>
<dbReference type="InterPro" id="IPR001128">
    <property type="entry name" value="Cyt_P450"/>
</dbReference>
<dbReference type="GO" id="GO:0008395">
    <property type="term" value="F:steroid hydroxylase activity"/>
    <property type="evidence" value="ECO:0007669"/>
    <property type="project" value="TreeGrafter"/>
</dbReference>
<evidence type="ECO:0000256" key="4">
    <source>
        <dbReference type="ARBA" id="ARBA00022723"/>
    </source>
</evidence>
<evidence type="ECO:0000313" key="8">
    <source>
        <dbReference type="EMBL" id="KAF2874575.1"/>
    </source>
</evidence>
<organism evidence="8 9">
    <name type="scientific">Massariosphaeria phaeospora</name>
    <dbReference type="NCBI Taxonomy" id="100035"/>
    <lineage>
        <taxon>Eukaryota</taxon>
        <taxon>Fungi</taxon>
        <taxon>Dikarya</taxon>
        <taxon>Ascomycota</taxon>
        <taxon>Pezizomycotina</taxon>
        <taxon>Dothideomycetes</taxon>
        <taxon>Pleosporomycetidae</taxon>
        <taxon>Pleosporales</taxon>
        <taxon>Pleosporales incertae sedis</taxon>
        <taxon>Massariosphaeria</taxon>
    </lineage>
</organism>
<dbReference type="AlphaFoldDB" id="A0A7C8MED9"/>
<name>A0A7C8MED9_9PLEO</name>
<comment type="cofactor">
    <cofactor evidence="1 6">
        <name>heme</name>
        <dbReference type="ChEBI" id="CHEBI:30413"/>
    </cofactor>
</comment>
<dbReference type="InterPro" id="IPR036396">
    <property type="entry name" value="Cyt_P450_sf"/>
</dbReference>
<dbReference type="EMBL" id="JAADJZ010000006">
    <property type="protein sequence ID" value="KAF2874575.1"/>
    <property type="molecule type" value="Genomic_DNA"/>
</dbReference>
<keyword evidence="3 6" id="KW-0349">Heme</keyword>
<keyword evidence="4 6" id="KW-0479">Metal-binding</keyword>
<dbReference type="SUPFAM" id="SSF48264">
    <property type="entry name" value="Cytochrome P450"/>
    <property type="match status" value="1"/>
</dbReference>
<keyword evidence="7" id="KW-0503">Monooxygenase</keyword>
<evidence type="ECO:0000256" key="7">
    <source>
        <dbReference type="RuleBase" id="RU000461"/>
    </source>
</evidence>
<keyword evidence="5 6" id="KW-0408">Iron</keyword>
<dbReference type="GO" id="GO:0016705">
    <property type="term" value="F:oxidoreductase activity, acting on paired donors, with incorporation or reduction of molecular oxygen"/>
    <property type="evidence" value="ECO:0007669"/>
    <property type="project" value="InterPro"/>
</dbReference>
<comment type="caution">
    <text evidence="8">The sequence shown here is derived from an EMBL/GenBank/DDBJ whole genome shotgun (WGS) entry which is preliminary data.</text>
</comment>
<dbReference type="GO" id="GO:0005506">
    <property type="term" value="F:iron ion binding"/>
    <property type="evidence" value="ECO:0007669"/>
    <property type="project" value="InterPro"/>
</dbReference>
<evidence type="ECO:0000256" key="5">
    <source>
        <dbReference type="ARBA" id="ARBA00023004"/>
    </source>
</evidence>
<keyword evidence="7" id="KW-0560">Oxidoreductase</keyword>
<evidence type="ECO:0000256" key="6">
    <source>
        <dbReference type="PIRSR" id="PIRSR602403-1"/>
    </source>
</evidence>
<dbReference type="Proteomes" id="UP000481861">
    <property type="component" value="Unassembled WGS sequence"/>
</dbReference>
<dbReference type="PRINTS" id="PR00465">
    <property type="entry name" value="EP450IV"/>
</dbReference>
<evidence type="ECO:0000313" key="9">
    <source>
        <dbReference type="Proteomes" id="UP000481861"/>
    </source>
</evidence>
<dbReference type="OrthoDB" id="1470350at2759"/>
<dbReference type="CDD" id="cd11040">
    <property type="entry name" value="CYP7_CYP8-like"/>
    <property type="match status" value="1"/>
</dbReference>
<dbReference type="GO" id="GO:0020037">
    <property type="term" value="F:heme binding"/>
    <property type="evidence" value="ECO:0007669"/>
    <property type="project" value="InterPro"/>
</dbReference>
<accession>A0A7C8MED9</accession>
<dbReference type="InterPro" id="IPR002403">
    <property type="entry name" value="Cyt_P450_E_grp-IV"/>
</dbReference>
<sequence>MVLSMGRLSFMDVAMNSPTLLLSLGIVALLIWRLWRFTVRPLCIWLAGKRLYIVTSPEDNTLLNRNTTTVSFETMVVGMYRDIGISSHGVEVFFNKASVPLGKDTAAKRPLDAILEFHKRQLTPGRNEFDVLMSSKVLPCIENTMDFTRAKGGEPFVLDTTPEATTVSLLRMCEEIFIVGVPDAFLGMDWFKSNPEMWKAWLDWERVNWKVIFDLPAALTRDMVAAREQIVDSYVQYLRVPSAERSEASYFIKSLDTVMQRVDASETDTARVLLLQTWAITGNLYKVAFWAVSFMAHDQSLLESIRTEILPVVRGEKIDESYLYEKCPELKSLIVEVMRVTIASGLVRDVIAPTVVGGKTLMPGSRVLVPYRQLHLDRDAWGENAHTMDPRRFVRDAKLENSKSYLPFGSGHTLCPGRFFAKRAASYFIALLVSKYDLRLKDEGARFPRMDLATPAPGVPLPRNGDDVILVLKERPKPCK</sequence>
<dbReference type="InterPro" id="IPR017972">
    <property type="entry name" value="Cyt_P450_CS"/>
</dbReference>
<comment type="similarity">
    <text evidence="2 7">Belongs to the cytochrome P450 family.</text>
</comment>
<dbReference type="Gene3D" id="1.10.630.10">
    <property type="entry name" value="Cytochrome P450"/>
    <property type="match status" value="1"/>
</dbReference>
<dbReference type="PROSITE" id="PS00086">
    <property type="entry name" value="CYTOCHROME_P450"/>
    <property type="match status" value="1"/>
</dbReference>